<evidence type="ECO:0000256" key="2">
    <source>
        <dbReference type="ARBA" id="ARBA00022525"/>
    </source>
</evidence>
<organism evidence="6 7">
    <name type="scientific">Magallana gigas</name>
    <name type="common">Pacific oyster</name>
    <name type="synonym">Crassostrea gigas</name>
    <dbReference type="NCBI Taxonomy" id="29159"/>
    <lineage>
        <taxon>Eukaryota</taxon>
        <taxon>Metazoa</taxon>
        <taxon>Spiralia</taxon>
        <taxon>Lophotrochozoa</taxon>
        <taxon>Mollusca</taxon>
        <taxon>Bivalvia</taxon>
        <taxon>Autobranchia</taxon>
        <taxon>Pteriomorphia</taxon>
        <taxon>Ostreida</taxon>
        <taxon>Ostreoidea</taxon>
        <taxon>Ostreidae</taxon>
        <taxon>Magallana</taxon>
    </lineage>
</organism>
<evidence type="ECO:0000256" key="3">
    <source>
        <dbReference type="ARBA" id="ARBA00022729"/>
    </source>
</evidence>
<dbReference type="PANTHER" id="PTHR22923">
    <property type="entry name" value="CEREBELLIN-RELATED"/>
    <property type="match status" value="1"/>
</dbReference>
<evidence type="ECO:0000313" key="7">
    <source>
        <dbReference type="Proteomes" id="UP000005408"/>
    </source>
</evidence>
<keyword evidence="7" id="KW-1185">Reference proteome</keyword>
<dbReference type="SMART" id="SM00110">
    <property type="entry name" value="C1Q"/>
    <property type="match status" value="1"/>
</dbReference>
<evidence type="ECO:0000313" key="6">
    <source>
        <dbReference type="EnsemblMetazoa" id="G29128.1:cds"/>
    </source>
</evidence>
<dbReference type="EnsemblMetazoa" id="G29128.1">
    <property type="protein sequence ID" value="G29128.1:cds"/>
    <property type="gene ID" value="G29128"/>
</dbReference>
<dbReference type="PRINTS" id="PR00007">
    <property type="entry name" value="COMPLEMNTC1Q"/>
</dbReference>
<dbReference type="Pfam" id="PF00386">
    <property type="entry name" value="C1q"/>
    <property type="match status" value="1"/>
</dbReference>
<dbReference type="PROSITE" id="PS50871">
    <property type="entry name" value="C1Q"/>
    <property type="match status" value="1"/>
</dbReference>
<keyword evidence="3 4" id="KW-0732">Signal</keyword>
<dbReference type="GO" id="GO:0005576">
    <property type="term" value="C:extracellular region"/>
    <property type="evidence" value="ECO:0007669"/>
    <property type="project" value="UniProtKB-SubCell"/>
</dbReference>
<reference evidence="6" key="1">
    <citation type="submission" date="2022-08" db="UniProtKB">
        <authorList>
            <consortium name="EnsemblMetazoa"/>
        </authorList>
    </citation>
    <scope>IDENTIFICATION</scope>
    <source>
        <strain evidence="6">05x7-T-G4-1.051#20</strain>
    </source>
</reference>
<dbReference type="SUPFAM" id="SSF49842">
    <property type="entry name" value="TNF-like"/>
    <property type="match status" value="1"/>
</dbReference>
<dbReference type="InterPro" id="IPR001073">
    <property type="entry name" value="C1q_dom"/>
</dbReference>
<dbReference type="Gene3D" id="2.60.120.40">
    <property type="match status" value="1"/>
</dbReference>
<feature type="signal peptide" evidence="4">
    <location>
        <begin position="1"/>
        <end position="20"/>
    </location>
</feature>
<proteinExistence type="predicted"/>
<protein>
    <recommendedName>
        <fullName evidence="5">C1q domain-containing protein</fullName>
    </recommendedName>
</protein>
<dbReference type="AlphaFoldDB" id="A0A8W8LPW1"/>
<comment type="subcellular location">
    <subcellularLocation>
        <location evidence="1">Secreted</location>
    </subcellularLocation>
</comment>
<dbReference type="InterPro" id="IPR050822">
    <property type="entry name" value="Cerebellin_Synaptic_Org"/>
</dbReference>
<evidence type="ECO:0000259" key="5">
    <source>
        <dbReference type="PROSITE" id="PS50871"/>
    </source>
</evidence>
<sequence length="151" mass="16739">MNTFIFTATFILLSTVVNQGISNPAIGFSAILSQNTYLENDHAIVYDNVVTNFRNGYNRWSGHFAAPRKGLYVFTCSVRANSKVGITVVIVHNGRPVLRIASSVYSPETGSGSVTLILKKGDNVWVKRLGHGRHIEKHYNYFSGYLISAEI</sequence>
<feature type="chain" id="PRO_5036471173" description="C1q domain-containing protein" evidence="4">
    <location>
        <begin position="21"/>
        <end position="151"/>
    </location>
</feature>
<accession>A0A8W8LPW1</accession>
<name>A0A8W8LPW1_MAGGI</name>
<dbReference type="PANTHER" id="PTHR22923:SF116">
    <property type="entry name" value="C1Q DOMAIN-CONTAINING PROTEIN"/>
    <property type="match status" value="1"/>
</dbReference>
<evidence type="ECO:0000256" key="1">
    <source>
        <dbReference type="ARBA" id="ARBA00004613"/>
    </source>
</evidence>
<feature type="domain" description="C1q" evidence="5">
    <location>
        <begin position="21"/>
        <end position="151"/>
    </location>
</feature>
<keyword evidence="2" id="KW-0964">Secreted</keyword>
<dbReference type="InterPro" id="IPR008983">
    <property type="entry name" value="Tumour_necrosis_fac-like_dom"/>
</dbReference>
<evidence type="ECO:0000256" key="4">
    <source>
        <dbReference type="SAM" id="SignalP"/>
    </source>
</evidence>
<dbReference type="Proteomes" id="UP000005408">
    <property type="component" value="Unassembled WGS sequence"/>
</dbReference>